<dbReference type="Pfam" id="PF03914">
    <property type="entry name" value="CBF"/>
    <property type="match status" value="1"/>
</dbReference>
<comment type="similarity">
    <text evidence="2">Belongs to the CBF/MAK21 family.</text>
</comment>
<evidence type="ECO:0000259" key="7">
    <source>
        <dbReference type="Pfam" id="PF03914"/>
    </source>
</evidence>
<name>A0A1Y2AH56_9FUNG</name>
<feature type="compositionally biased region" description="Basic and acidic residues" evidence="6">
    <location>
        <begin position="177"/>
        <end position="186"/>
    </location>
</feature>
<feature type="region of interest" description="Disordered" evidence="6">
    <location>
        <begin position="157"/>
        <end position="235"/>
    </location>
</feature>
<feature type="coiled-coil region" evidence="5">
    <location>
        <begin position="491"/>
        <end position="525"/>
    </location>
</feature>
<dbReference type="STRING" id="1754190.A0A1Y2AH56"/>
<evidence type="ECO:0000256" key="4">
    <source>
        <dbReference type="ARBA" id="ARBA00023242"/>
    </source>
</evidence>
<dbReference type="InterPro" id="IPR016903">
    <property type="entry name" value="Nucleolar_cplx-assoc_3"/>
</dbReference>
<dbReference type="Pfam" id="PF07540">
    <property type="entry name" value="NOC3p"/>
    <property type="match status" value="1"/>
</dbReference>
<organism evidence="9 10">
    <name type="scientific">Neocallimastix californiae</name>
    <dbReference type="NCBI Taxonomy" id="1754190"/>
    <lineage>
        <taxon>Eukaryota</taxon>
        <taxon>Fungi</taxon>
        <taxon>Fungi incertae sedis</taxon>
        <taxon>Chytridiomycota</taxon>
        <taxon>Chytridiomycota incertae sedis</taxon>
        <taxon>Neocallimastigomycetes</taxon>
        <taxon>Neocallimastigales</taxon>
        <taxon>Neocallimastigaceae</taxon>
        <taxon>Neocallimastix</taxon>
    </lineage>
</organism>
<dbReference type="SUPFAM" id="SSF48371">
    <property type="entry name" value="ARM repeat"/>
    <property type="match status" value="1"/>
</dbReference>
<comment type="subcellular location">
    <subcellularLocation>
        <location evidence="1">Nucleus</location>
        <location evidence="1">Nucleolus</location>
    </subcellularLocation>
</comment>
<dbReference type="InterPro" id="IPR005612">
    <property type="entry name" value="CCAAT-binding_factor"/>
</dbReference>
<dbReference type="GO" id="GO:0003682">
    <property type="term" value="F:chromatin binding"/>
    <property type="evidence" value="ECO:0007669"/>
    <property type="project" value="TreeGrafter"/>
</dbReference>
<comment type="caution">
    <text evidence="9">The sequence shown here is derived from an EMBL/GenBank/DDBJ whole genome shotgun (WGS) entry which is preliminary data.</text>
</comment>
<dbReference type="PANTHER" id="PTHR14428">
    <property type="entry name" value="NUCLEOLAR COMPLEX PROTEIN 3"/>
    <property type="match status" value="1"/>
</dbReference>
<evidence type="ECO:0000313" key="9">
    <source>
        <dbReference type="EMBL" id="ORY21928.1"/>
    </source>
</evidence>
<dbReference type="GO" id="GO:0042254">
    <property type="term" value="P:ribosome biogenesis"/>
    <property type="evidence" value="ECO:0007669"/>
    <property type="project" value="UniProtKB-KW"/>
</dbReference>
<feature type="region of interest" description="Disordered" evidence="6">
    <location>
        <begin position="468"/>
        <end position="489"/>
    </location>
</feature>
<keyword evidence="4" id="KW-0539">Nucleus</keyword>
<dbReference type="InterPro" id="IPR011501">
    <property type="entry name" value="Noc3_N"/>
</dbReference>
<feature type="compositionally biased region" description="Low complexity" evidence="6">
    <location>
        <begin position="25"/>
        <end position="34"/>
    </location>
</feature>
<keyword evidence="3 5" id="KW-0175">Coiled coil</keyword>
<feature type="region of interest" description="Disordered" evidence="6">
    <location>
        <begin position="1"/>
        <end position="55"/>
    </location>
</feature>
<keyword evidence="10" id="KW-1185">Reference proteome</keyword>
<proteinExistence type="inferred from homology"/>
<sequence length="853" mass="98870">MDFNKSKNKKTVTQFKGKNNKKGGNKNNNNNNKKNQQKPEKKFKEPKLVDNDEDVEISEDDIQFFKEHGGFSGFLANLDADSLMDTPEQPKGRPKIPERDDSDSDDVELDEEEDEWETKAIKKNSANIDKEINRLPIKTAEGQLVKPKEALEVVELDEEELKDNPLLTEKQKKKLEKKNQLKEERKKAKQAAKAAKEEVTFDDDEDEKYIQEHNQSVASKKSKIEEEEEEEEDPKIANKKKLINLKEELGLIASSIIEDPDNNIGKLKRLREISQDENIPIKKLSFLTQLAVYKDIIPGYRIRQLSESEKNAKVSKEVKKLRQYESTLLINYQQYLQSLDNVIEGYFKYKKLNINESEKKQNESKSLLLIAIQCLTDLLTSVPHFNFRINILTAVVARMNIKNPVEISNKCCKSIAVLFTKDETGEYSLEAMKLISRLIKNKNYNVREQVLQTFLYLRLKDELKLPDKEEENKNKNNKRKKKQQPFLTRKARKVLKENKEVEKEMKEYEATIDLEKRQKMQTETLNILFALYFRMLKNNNNNRLLPTVLEGLGRFAHLINIDFFDDLISVLKNIMMEQYKNYMDNKGHITSACTAFHCIIAAFQLLFKQGDIINIDLNDFNRSMYAQMIRLSLNPNVGKVSNSLLKTDSVYRSKSEIELVLIGFEFLFIKKKQLSFERIAAFIKRLAIITINMPVNSVLASLYMIKSLFIKYSRLNQLMDSEGRVGTGVYMGLLDDPDLCNPFATSLWEFGLLKSHFHPTVREYADYVGAIGRNGSSNVTAGPHAAKYLDYKIDHNYFLEHFGVHKFNPQEEFLRPIKSIPKRKRHQGTMYGFNGGESQFLKNLQKKVNMPVV</sequence>
<evidence type="ECO:0000256" key="3">
    <source>
        <dbReference type="ARBA" id="ARBA00023054"/>
    </source>
</evidence>
<dbReference type="Proteomes" id="UP000193920">
    <property type="component" value="Unassembled WGS sequence"/>
</dbReference>
<dbReference type="GO" id="GO:0005730">
    <property type="term" value="C:nucleolus"/>
    <property type="evidence" value="ECO:0007669"/>
    <property type="project" value="UniProtKB-SubCell"/>
</dbReference>
<feature type="compositionally biased region" description="Basic residues" evidence="6">
    <location>
        <begin position="475"/>
        <end position="489"/>
    </location>
</feature>
<accession>A0A1Y2AH56</accession>
<feature type="compositionally biased region" description="Acidic residues" evidence="6">
    <location>
        <begin position="100"/>
        <end position="116"/>
    </location>
</feature>
<feature type="compositionally biased region" description="Basic and acidic residues" evidence="6">
    <location>
        <begin position="37"/>
        <end position="50"/>
    </location>
</feature>
<dbReference type="OrthoDB" id="10263597at2759"/>
<feature type="compositionally biased region" description="Basic and acidic residues" evidence="6">
    <location>
        <begin position="88"/>
        <end position="99"/>
    </location>
</feature>
<reference evidence="9 10" key="1">
    <citation type="submission" date="2016-08" db="EMBL/GenBank/DDBJ databases">
        <title>A Parts List for Fungal Cellulosomes Revealed by Comparative Genomics.</title>
        <authorList>
            <consortium name="DOE Joint Genome Institute"/>
            <person name="Haitjema C.H."/>
            <person name="Gilmore S.P."/>
            <person name="Henske J.K."/>
            <person name="Solomon K.V."/>
            <person name="De Groot R."/>
            <person name="Kuo A."/>
            <person name="Mondo S.J."/>
            <person name="Salamov A.A."/>
            <person name="Labutti K."/>
            <person name="Zhao Z."/>
            <person name="Chiniquy J."/>
            <person name="Barry K."/>
            <person name="Brewer H.M."/>
            <person name="Purvine S.O."/>
            <person name="Wright A.T."/>
            <person name="Boxma B."/>
            <person name="Van Alen T."/>
            <person name="Hackstein J.H."/>
            <person name="Baker S.E."/>
            <person name="Grigoriev I.V."/>
            <person name="O'Malley M.A."/>
        </authorList>
    </citation>
    <scope>NUCLEOTIDE SEQUENCE [LARGE SCALE GENOMIC DNA]</scope>
    <source>
        <strain evidence="9 10">G1</strain>
    </source>
</reference>
<evidence type="ECO:0000313" key="10">
    <source>
        <dbReference type="Proteomes" id="UP000193920"/>
    </source>
</evidence>
<feature type="region of interest" description="Disordered" evidence="6">
    <location>
        <begin position="79"/>
        <end position="117"/>
    </location>
</feature>
<dbReference type="EMBL" id="MCOG01000256">
    <property type="protein sequence ID" value="ORY21928.1"/>
    <property type="molecule type" value="Genomic_DNA"/>
</dbReference>
<protein>
    <submittedName>
        <fullName evidence="9">Nucleolar complex-associated protein 3</fullName>
    </submittedName>
</protein>
<feature type="domain" description="CCAAT-binding factor" evidence="7">
    <location>
        <begin position="597"/>
        <end position="765"/>
    </location>
</feature>
<dbReference type="GO" id="GO:0006270">
    <property type="term" value="P:DNA replication initiation"/>
    <property type="evidence" value="ECO:0007669"/>
    <property type="project" value="TreeGrafter"/>
</dbReference>
<dbReference type="PANTHER" id="PTHR14428:SF5">
    <property type="entry name" value="NUCLEOLAR COMPLEX PROTEIN 3 HOMOLOG"/>
    <property type="match status" value="1"/>
</dbReference>
<evidence type="ECO:0000256" key="1">
    <source>
        <dbReference type="ARBA" id="ARBA00004604"/>
    </source>
</evidence>
<dbReference type="InterPro" id="IPR016024">
    <property type="entry name" value="ARM-type_fold"/>
</dbReference>
<feature type="compositionally biased region" description="Basic residues" evidence="6">
    <location>
        <begin position="1"/>
        <end position="10"/>
    </location>
</feature>
<feature type="domain" description="Nucleolar complex-associated protein 3 N-terminal" evidence="8">
    <location>
        <begin position="245"/>
        <end position="335"/>
    </location>
</feature>
<evidence type="ECO:0000256" key="6">
    <source>
        <dbReference type="SAM" id="MobiDB-lite"/>
    </source>
</evidence>
<evidence type="ECO:0000256" key="2">
    <source>
        <dbReference type="ARBA" id="ARBA00007797"/>
    </source>
</evidence>
<evidence type="ECO:0000259" key="8">
    <source>
        <dbReference type="Pfam" id="PF07540"/>
    </source>
</evidence>
<evidence type="ECO:0000256" key="5">
    <source>
        <dbReference type="SAM" id="Coils"/>
    </source>
</evidence>
<dbReference type="AlphaFoldDB" id="A0A1Y2AH56"/>
<gene>
    <name evidence="9" type="ORF">LY90DRAFT_707295</name>
</gene>